<name>A0ABQ4S9J0_9HYPH</name>
<evidence type="ECO:0000313" key="2">
    <source>
        <dbReference type="Proteomes" id="UP001055153"/>
    </source>
</evidence>
<comment type="caution">
    <text evidence="1">The sequence shown here is derived from an EMBL/GenBank/DDBJ whole genome shotgun (WGS) entry which is preliminary data.</text>
</comment>
<reference evidence="1" key="2">
    <citation type="submission" date="2021-08" db="EMBL/GenBank/DDBJ databases">
        <authorList>
            <person name="Tani A."/>
            <person name="Ola A."/>
            <person name="Ogura Y."/>
            <person name="Katsura K."/>
            <person name="Hayashi T."/>
        </authorList>
    </citation>
    <scope>NUCLEOTIDE SEQUENCE</scope>
    <source>
        <strain evidence="1">DSM 17168</strain>
    </source>
</reference>
<accession>A0ABQ4S9J0</accession>
<keyword evidence="2" id="KW-1185">Reference proteome</keyword>
<dbReference type="Proteomes" id="UP001055153">
    <property type="component" value="Unassembled WGS sequence"/>
</dbReference>
<dbReference type="EMBL" id="BPQQ01000008">
    <property type="protein sequence ID" value="GJD98807.1"/>
    <property type="molecule type" value="Genomic_DNA"/>
</dbReference>
<organism evidence="1 2">
    <name type="scientific">Methylobacterium isbiliense</name>
    <dbReference type="NCBI Taxonomy" id="315478"/>
    <lineage>
        <taxon>Bacteria</taxon>
        <taxon>Pseudomonadati</taxon>
        <taxon>Pseudomonadota</taxon>
        <taxon>Alphaproteobacteria</taxon>
        <taxon>Hyphomicrobiales</taxon>
        <taxon>Methylobacteriaceae</taxon>
        <taxon>Methylobacterium</taxon>
    </lineage>
</organism>
<sequence>MACIRLVICERRDDARLGPPRTWPGLALKVTNRTGLAGYLAGCDWPAGDTAETFLDWCAATLPEAWIQIRKPAPPSAAEAISITMMVGMRGAKPDPHGEMKTRVRWPFPCAGW</sequence>
<proteinExistence type="predicted"/>
<evidence type="ECO:0000313" key="1">
    <source>
        <dbReference type="EMBL" id="GJD98807.1"/>
    </source>
</evidence>
<dbReference type="RefSeq" id="WP_238233754.1">
    <property type="nucleotide sequence ID" value="NZ_BPQQ01000008.1"/>
</dbReference>
<gene>
    <name evidence="1" type="ORF">GMJLKIPL_0720</name>
</gene>
<protein>
    <submittedName>
        <fullName evidence="1">Uncharacterized protein</fullName>
    </submittedName>
</protein>
<reference evidence="1" key="1">
    <citation type="journal article" date="2021" name="Front. Microbiol.">
        <title>Comprehensive Comparative Genomics and Phenotyping of Methylobacterium Species.</title>
        <authorList>
            <person name="Alessa O."/>
            <person name="Ogura Y."/>
            <person name="Fujitani Y."/>
            <person name="Takami H."/>
            <person name="Hayashi T."/>
            <person name="Sahin N."/>
            <person name="Tani A."/>
        </authorList>
    </citation>
    <scope>NUCLEOTIDE SEQUENCE</scope>
    <source>
        <strain evidence="1">DSM 17168</strain>
    </source>
</reference>